<name>A0A6G1ETT1_9ORYZ</name>
<evidence type="ECO:0000313" key="3">
    <source>
        <dbReference type="Proteomes" id="UP000479710"/>
    </source>
</evidence>
<protein>
    <submittedName>
        <fullName evidence="2">Uncharacterized protein</fullName>
    </submittedName>
</protein>
<dbReference type="Proteomes" id="UP000479710">
    <property type="component" value="Unassembled WGS sequence"/>
</dbReference>
<dbReference type="AlphaFoldDB" id="A0A6G1ETT1"/>
<reference evidence="2 3" key="1">
    <citation type="submission" date="2019-11" db="EMBL/GenBank/DDBJ databases">
        <title>Whole genome sequence of Oryza granulata.</title>
        <authorList>
            <person name="Li W."/>
        </authorList>
    </citation>
    <scope>NUCLEOTIDE SEQUENCE [LARGE SCALE GENOMIC DNA]</scope>
    <source>
        <strain evidence="3">cv. Menghai</strain>
        <tissue evidence="2">Leaf</tissue>
    </source>
</reference>
<evidence type="ECO:0000313" key="2">
    <source>
        <dbReference type="EMBL" id="KAF0928031.1"/>
    </source>
</evidence>
<accession>A0A6G1ETT1</accession>
<feature type="region of interest" description="Disordered" evidence="1">
    <location>
        <begin position="101"/>
        <end position="120"/>
    </location>
</feature>
<proteinExistence type="predicted"/>
<dbReference type="EMBL" id="SPHZ02000003">
    <property type="protein sequence ID" value="KAF0928031.1"/>
    <property type="molecule type" value="Genomic_DNA"/>
</dbReference>
<sequence>MWAAWARACLLRDRDTRRKQRRQGAGQAPWTGRPVFLVARILGEDGMAIGAQAQKAVARAPWRGARLGVVPLGSGRIASHGWKSGIGARWEQRHRLAWRSGARESSSAAHQSGVACNRGF</sequence>
<organism evidence="2 3">
    <name type="scientific">Oryza meyeriana var. granulata</name>
    <dbReference type="NCBI Taxonomy" id="110450"/>
    <lineage>
        <taxon>Eukaryota</taxon>
        <taxon>Viridiplantae</taxon>
        <taxon>Streptophyta</taxon>
        <taxon>Embryophyta</taxon>
        <taxon>Tracheophyta</taxon>
        <taxon>Spermatophyta</taxon>
        <taxon>Magnoliopsida</taxon>
        <taxon>Liliopsida</taxon>
        <taxon>Poales</taxon>
        <taxon>Poaceae</taxon>
        <taxon>BOP clade</taxon>
        <taxon>Oryzoideae</taxon>
        <taxon>Oryzeae</taxon>
        <taxon>Oryzinae</taxon>
        <taxon>Oryza</taxon>
        <taxon>Oryza meyeriana</taxon>
    </lineage>
</organism>
<evidence type="ECO:0000256" key="1">
    <source>
        <dbReference type="SAM" id="MobiDB-lite"/>
    </source>
</evidence>
<comment type="caution">
    <text evidence="2">The sequence shown here is derived from an EMBL/GenBank/DDBJ whole genome shotgun (WGS) entry which is preliminary data.</text>
</comment>
<gene>
    <name evidence="2" type="ORF">E2562_037362</name>
</gene>
<keyword evidence="3" id="KW-1185">Reference proteome</keyword>